<dbReference type="SUPFAM" id="SSF47266">
    <property type="entry name" value="4-helical cytokines"/>
    <property type="match status" value="1"/>
</dbReference>
<evidence type="ECO:0000313" key="7">
    <source>
        <dbReference type="RefSeq" id="XP_029009675.1"/>
    </source>
</evidence>
<comment type="similarity">
    <text evidence="2">Belongs to the leptin family.</text>
</comment>
<dbReference type="GO" id="GO:0005179">
    <property type="term" value="F:hormone activity"/>
    <property type="evidence" value="ECO:0007669"/>
    <property type="project" value="InterPro"/>
</dbReference>
<dbReference type="InterPro" id="IPR009079">
    <property type="entry name" value="4_helix_cytokine-like_core"/>
</dbReference>
<evidence type="ECO:0000256" key="5">
    <source>
        <dbReference type="ARBA" id="ARBA00030981"/>
    </source>
</evidence>
<evidence type="ECO:0000256" key="4">
    <source>
        <dbReference type="ARBA" id="ARBA00022525"/>
    </source>
</evidence>
<dbReference type="Gene3D" id="1.20.1250.10">
    <property type="match status" value="1"/>
</dbReference>
<organism evidence="6 7">
    <name type="scientific">Betta splendens</name>
    <name type="common">Siamese fighting fish</name>
    <dbReference type="NCBI Taxonomy" id="158456"/>
    <lineage>
        <taxon>Eukaryota</taxon>
        <taxon>Metazoa</taxon>
        <taxon>Chordata</taxon>
        <taxon>Craniata</taxon>
        <taxon>Vertebrata</taxon>
        <taxon>Euteleostomi</taxon>
        <taxon>Actinopterygii</taxon>
        <taxon>Neopterygii</taxon>
        <taxon>Teleostei</taxon>
        <taxon>Neoteleostei</taxon>
        <taxon>Acanthomorphata</taxon>
        <taxon>Anabantaria</taxon>
        <taxon>Anabantiformes</taxon>
        <taxon>Anabantoidei</taxon>
        <taxon>Osphronemidae</taxon>
        <taxon>Betta</taxon>
    </lineage>
</organism>
<dbReference type="GO" id="GO:0005576">
    <property type="term" value="C:extracellular region"/>
    <property type="evidence" value="ECO:0007669"/>
    <property type="project" value="UniProtKB-SubCell"/>
</dbReference>
<comment type="subcellular location">
    <subcellularLocation>
        <location evidence="1">Secreted</location>
    </subcellularLocation>
</comment>
<reference evidence="7" key="1">
    <citation type="submission" date="2025-08" db="UniProtKB">
        <authorList>
            <consortium name="RefSeq"/>
        </authorList>
    </citation>
    <scope>IDENTIFICATION</scope>
</reference>
<dbReference type="Proteomes" id="UP000515150">
    <property type="component" value="Chromosome 6"/>
</dbReference>
<dbReference type="GeneID" id="114857398"/>
<dbReference type="InterPro" id="IPR000065">
    <property type="entry name" value="Leptin"/>
</dbReference>
<gene>
    <name evidence="7" type="primary">LOC114857398</name>
</gene>
<evidence type="ECO:0000256" key="1">
    <source>
        <dbReference type="ARBA" id="ARBA00004613"/>
    </source>
</evidence>
<dbReference type="RefSeq" id="XP_029009675.1">
    <property type="nucleotide sequence ID" value="XM_029153842.3"/>
</dbReference>
<dbReference type="KEGG" id="bspl:114857398"/>
<sequence length="161" mass="18049">MDYTLALLFSLMHILHVTTAAPLPPEVVKMKTKVKGMSELLVRRLNEDLQIPSGPTFSPQANDMDGLSSIITVLNGYNSLISDSLTGVSQVKSDMSSLTGYLDQWRSGHCPEQQAKVLVPAPLEELQRRKHFTHTVSFEALMRTKKFLKELLKNLDHLKTC</sequence>
<accession>A0A6P7MTX3</accession>
<evidence type="ECO:0000313" key="6">
    <source>
        <dbReference type="Proteomes" id="UP000515150"/>
    </source>
</evidence>
<keyword evidence="6" id="KW-1185">Reference proteome</keyword>
<evidence type="ECO:0000256" key="3">
    <source>
        <dbReference type="ARBA" id="ARBA00021421"/>
    </source>
</evidence>
<dbReference type="PANTHER" id="PTHR11724">
    <property type="entry name" value="LEPTIN"/>
    <property type="match status" value="1"/>
</dbReference>
<dbReference type="AlphaFoldDB" id="A0A6P7MTX3"/>
<keyword evidence="4" id="KW-0964">Secreted</keyword>
<dbReference type="InParanoid" id="A0A6P7MTX3"/>
<dbReference type="OrthoDB" id="8444189at2759"/>
<protein>
    <recommendedName>
        <fullName evidence="3">Leptin</fullName>
    </recommendedName>
    <alternativeName>
        <fullName evidence="5">Obesity factor</fullName>
    </alternativeName>
</protein>
<dbReference type="PANTHER" id="PTHR11724:SF1">
    <property type="entry name" value="LEPTIN"/>
    <property type="match status" value="1"/>
</dbReference>
<evidence type="ECO:0000256" key="2">
    <source>
        <dbReference type="ARBA" id="ARBA00005834"/>
    </source>
</evidence>
<proteinExistence type="inferred from homology"/>
<dbReference type="Pfam" id="PF02024">
    <property type="entry name" value="Leptin"/>
    <property type="match status" value="1"/>
</dbReference>
<name>A0A6P7MTX3_BETSP</name>